<comment type="caution">
    <text evidence="2">The sequence shown here is derived from an EMBL/GenBank/DDBJ whole genome shotgun (WGS) entry which is preliminary data.</text>
</comment>
<evidence type="ECO:0000313" key="2">
    <source>
        <dbReference type="EMBL" id="KAK6741407.1"/>
    </source>
</evidence>
<protein>
    <submittedName>
        <fullName evidence="2">Uncharacterized protein</fullName>
    </submittedName>
</protein>
<dbReference type="Proteomes" id="UP001303046">
    <property type="component" value="Unassembled WGS sequence"/>
</dbReference>
<comment type="similarity">
    <text evidence="1">Belongs to the MAM33 family.</text>
</comment>
<dbReference type="Pfam" id="PF02330">
    <property type="entry name" value="MAM33"/>
    <property type="match status" value="1"/>
</dbReference>
<accession>A0ABR1CSV6</accession>
<gene>
    <name evidence="2" type="primary">Necator_chrIII.g10094</name>
    <name evidence="2" type="ORF">RB195_009329</name>
</gene>
<evidence type="ECO:0000256" key="1">
    <source>
        <dbReference type="ARBA" id="ARBA00005457"/>
    </source>
</evidence>
<keyword evidence="3" id="KW-1185">Reference proteome</keyword>
<dbReference type="EMBL" id="JAVFWL010000003">
    <property type="protein sequence ID" value="KAK6741407.1"/>
    <property type="molecule type" value="Genomic_DNA"/>
</dbReference>
<sequence length="327" mass="36172">MGPSLAPAMNGASEGPAAIPIARLRLRVAARTMRVHGATGHFDWTGPHIVMSRHPNNNLKATHKRISHGKRCDDLFVRVVLAYDHLVVGMKSVAMLRSLSRLAGKAVKLSAINHVPVRAISTSYRAFNVAPELTEALTREIQAEQQLSQENLGGSAAPSFHGFKIATKDAEVRLTKQYGKENILVVFNVNHSVDMDEGFEDEAQPEAAPVPVALPPFTVEITKGNERLCFHLDLVESVDVQGEYDFRVEEFYVAPAAKGEDEDVASEVYASSGKYIDPDLHDLLFVRYLEERGFDAQFCKTLVAYATHYEHSQYVGLLNKIKAFISK</sequence>
<dbReference type="InterPro" id="IPR036561">
    <property type="entry name" value="MAM33_sf"/>
</dbReference>
<dbReference type="Gene3D" id="3.10.280.10">
    <property type="entry name" value="Mitochondrial glycoprotein"/>
    <property type="match status" value="1"/>
</dbReference>
<dbReference type="InterPro" id="IPR003428">
    <property type="entry name" value="MAM33"/>
</dbReference>
<dbReference type="SUPFAM" id="SSF54529">
    <property type="entry name" value="Mitochondrial glycoprotein MAM33-like"/>
    <property type="match status" value="1"/>
</dbReference>
<evidence type="ECO:0000313" key="3">
    <source>
        <dbReference type="Proteomes" id="UP001303046"/>
    </source>
</evidence>
<reference evidence="2 3" key="1">
    <citation type="submission" date="2023-08" db="EMBL/GenBank/DDBJ databases">
        <title>A Necator americanus chromosomal reference genome.</title>
        <authorList>
            <person name="Ilik V."/>
            <person name="Petrzelkova K.J."/>
            <person name="Pardy F."/>
            <person name="Fuh T."/>
            <person name="Niatou-Singa F.S."/>
            <person name="Gouil Q."/>
            <person name="Baker L."/>
            <person name="Ritchie M.E."/>
            <person name="Jex A.R."/>
            <person name="Gazzola D."/>
            <person name="Li H."/>
            <person name="Toshio Fujiwara R."/>
            <person name="Zhan B."/>
            <person name="Aroian R.V."/>
            <person name="Pafco B."/>
            <person name="Schwarz E.M."/>
        </authorList>
    </citation>
    <scope>NUCLEOTIDE SEQUENCE [LARGE SCALE GENOMIC DNA]</scope>
    <source>
        <strain evidence="2 3">Aroian</strain>
        <tissue evidence="2">Whole animal</tissue>
    </source>
</reference>
<dbReference type="PANTHER" id="PTHR10826">
    <property type="entry name" value="COMPLEMENT COMPONENT 1"/>
    <property type="match status" value="1"/>
</dbReference>
<organism evidence="2 3">
    <name type="scientific">Necator americanus</name>
    <name type="common">Human hookworm</name>
    <dbReference type="NCBI Taxonomy" id="51031"/>
    <lineage>
        <taxon>Eukaryota</taxon>
        <taxon>Metazoa</taxon>
        <taxon>Ecdysozoa</taxon>
        <taxon>Nematoda</taxon>
        <taxon>Chromadorea</taxon>
        <taxon>Rhabditida</taxon>
        <taxon>Rhabditina</taxon>
        <taxon>Rhabditomorpha</taxon>
        <taxon>Strongyloidea</taxon>
        <taxon>Ancylostomatidae</taxon>
        <taxon>Bunostominae</taxon>
        <taxon>Necator</taxon>
    </lineage>
</organism>
<dbReference type="PANTHER" id="PTHR10826:SF1">
    <property type="entry name" value="COMPLEMENT COMPONENT 1 Q SUBCOMPONENT-BINDING PROTEIN, MITOCHONDRIAL"/>
    <property type="match status" value="1"/>
</dbReference>
<name>A0ABR1CSV6_NECAM</name>
<proteinExistence type="inferred from homology"/>